<name>A0A2W4WET5_9CYAN</name>
<sequence>MAAGLCRAIARLAAASYPTECCGILVGQRIFAPSSGAAAQNAEAQNAEAQNAEAQNAEAYRSVVQVVAVENAWQPSLLGYTDAQAEAQKNDQDDRPRDHSLGDRYYIDPADLLRVQKSARDRGLEIVGIYHSHPDHPAVPSECDRALAWPVYSYVIVSVVQGRVVDLKSWRLDDQHRFQSEPVKMIGTSANKAPFLS</sequence>
<dbReference type="InterPro" id="IPR037518">
    <property type="entry name" value="MPN"/>
</dbReference>
<reference evidence="7 8" key="2">
    <citation type="submission" date="2018-06" db="EMBL/GenBank/DDBJ databases">
        <title>Metagenomic assembly of (sub)arctic Cyanobacteria and their associated microbiome from non-axenic cultures.</title>
        <authorList>
            <person name="Baurain D."/>
        </authorList>
    </citation>
    <scope>NUCLEOTIDE SEQUENCE [LARGE SCALE GENOMIC DNA]</scope>
    <source>
        <strain evidence="7">ULC041bin1</strain>
    </source>
</reference>
<dbReference type="EMBL" id="QBMN01000074">
    <property type="protein sequence ID" value="PZO40399.1"/>
    <property type="molecule type" value="Genomic_DNA"/>
</dbReference>
<dbReference type="PANTHER" id="PTHR34858">
    <property type="entry name" value="CYSO-CYSTEINE PEPTIDASE"/>
    <property type="match status" value="1"/>
</dbReference>
<dbReference type="InterPro" id="IPR028090">
    <property type="entry name" value="JAB_dom_prok"/>
</dbReference>
<keyword evidence="4" id="KW-0862">Zinc</keyword>
<dbReference type="Pfam" id="PF14464">
    <property type="entry name" value="Prok-JAB"/>
    <property type="match status" value="1"/>
</dbReference>
<organism evidence="7 8">
    <name type="scientific">Shackletoniella antarctica</name>
    <dbReference type="NCBI Taxonomy" id="268115"/>
    <lineage>
        <taxon>Bacteria</taxon>
        <taxon>Bacillati</taxon>
        <taxon>Cyanobacteriota</taxon>
        <taxon>Cyanophyceae</taxon>
        <taxon>Oculatellales</taxon>
        <taxon>Oculatellaceae</taxon>
        <taxon>Shackletoniella</taxon>
    </lineage>
</organism>
<evidence type="ECO:0000256" key="5">
    <source>
        <dbReference type="ARBA" id="ARBA00023049"/>
    </source>
</evidence>
<keyword evidence="5" id="KW-0482">Metalloprotease</keyword>
<dbReference type="Proteomes" id="UP000249081">
    <property type="component" value="Unassembled WGS sequence"/>
</dbReference>
<evidence type="ECO:0000259" key="6">
    <source>
        <dbReference type="PROSITE" id="PS50249"/>
    </source>
</evidence>
<dbReference type="SMART" id="SM00232">
    <property type="entry name" value="JAB_MPN"/>
    <property type="match status" value="1"/>
</dbReference>
<keyword evidence="2" id="KW-0479">Metal-binding</keyword>
<proteinExistence type="predicted"/>
<keyword evidence="3" id="KW-0378">Hydrolase</keyword>
<evidence type="ECO:0000256" key="4">
    <source>
        <dbReference type="ARBA" id="ARBA00022833"/>
    </source>
</evidence>
<reference evidence="8" key="1">
    <citation type="submission" date="2018-04" db="EMBL/GenBank/DDBJ databases">
        <authorList>
            <person name="Cornet L."/>
        </authorList>
    </citation>
    <scope>NUCLEOTIDE SEQUENCE [LARGE SCALE GENOMIC DNA]</scope>
</reference>
<comment type="caution">
    <text evidence="7">The sequence shown here is derived from an EMBL/GenBank/DDBJ whole genome shotgun (WGS) entry which is preliminary data.</text>
</comment>
<gene>
    <name evidence="7" type="ORF">DCF17_11900</name>
</gene>
<accession>A0A2W4WET5</accession>
<dbReference type="InterPro" id="IPR000555">
    <property type="entry name" value="JAMM/MPN+_dom"/>
</dbReference>
<evidence type="ECO:0000313" key="8">
    <source>
        <dbReference type="Proteomes" id="UP000249081"/>
    </source>
</evidence>
<dbReference type="GO" id="GO:0008270">
    <property type="term" value="F:zinc ion binding"/>
    <property type="evidence" value="ECO:0007669"/>
    <property type="project" value="TreeGrafter"/>
</dbReference>
<protein>
    <submittedName>
        <fullName evidence="7">Metal-dependent protease of the PAD1/JAB1 superfamily</fullName>
    </submittedName>
</protein>
<evidence type="ECO:0000256" key="1">
    <source>
        <dbReference type="ARBA" id="ARBA00022670"/>
    </source>
</evidence>
<evidence type="ECO:0000256" key="2">
    <source>
        <dbReference type="ARBA" id="ARBA00022723"/>
    </source>
</evidence>
<evidence type="ECO:0000313" key="7">
    <source>
        <dbReference type="EMBL" id="PZO40399.1"/>
    </source>
</evidence>
<keyword evidence="1 7" id="KW-0645">Protease</keyword>
<feature type="domain" description="MPN" evidence="6">
    <location>
        <begin position="1"/>
        <end position="189"/>
    </location>
</feature>
<dbReference type="InterPro" id="IPR051929">
    <property type="entry name" value="VirAsm_ModProt"/>
</dbReference>
<dbReference type="GO" id="GO:0008235">
    <property type="term" value="F:metalloexopeptidase activity"/>
    <property type="evidence" value="ECO:0007669"/>
    <property type="project" value="TreeGrafter"/>
</dbReference>
<dbReference type="GO" id="GO:0006508">
    <property type="term" value="P:proteolysis"/>
    <property type="evidence" value="ECO:0007669"/>
    <property type="project" value="UniProtKB-KW"/>
</dbReference>
<dbReference type="AlphaFoldDB" id="A0A2W4WET5"/>
<dbReference type="CDD" id="cd08070">
    <property type="entry name" value="MPN_like"/>
    <property type="match status" value="1"/>
</dbReference>
<dbReference type="Gene3D" id="3.40.140.10">
    <property type="entry name" value="Cytidine Deaminase, domain 2"/>
    <property type="match status" value="1"/>
</dbReference>
<dbReference type="SUPFAM" id="SSF102712">
    <property type="entry name" value="JAB1/MPN domain"/>
    <property type="match status" value="1"/>
</dbReference>
<evidence type="ECO:0000256" key="3">
    <source>
        <dbReference type="ARBA" id="ARBA00022801"/>
    </source>
</evidence>
<dbReference type="PROSITE" id="PS50249">
    <property type="entry name" value="MPN"/>
    <property type="match status" value="1"/>
</dbReference>
<dbReference type="PANTHER" id="PTHR34858:SF1">
    <property type="entry name" value="CYSO-CYSTEINE PEPTIDASE"/>
    <property type="match status" value="1"/>
</dbReference>